<comment type="caution">
    <text evidence="1">The sequence shown here is derived from an EMBL/GenBank/DDBJ whole genome shotgun (WGS) entry which is preliminary data.</text>
</comment>
<organism evidence="1 2">
    <name type="scientific">Candidatus Protochlamydia amoebophila</name>
    <dbReference type="NCBI Taxonomy" id="362787"/>
    <lineage>
        <taxon>Bacteria</taxon>
        <taxon>Pseudomonadati</taxon>
        <taxon>Chlamydiota</taxon>
        <taxon>Chlamydiia</taxon>
        <taxon>Parachlamydiales</taxon>
        <taxon>Parachlamydiaceae</taxon>
        <taxon>Candidatus Protochlamydia</taxon>
    </lineage>
</organism>
<sequence length="345" mass="40421">MQIIHDALNGFYSWYIESDYEKIKRQDEKIKDQAIFLSEQLLSVIQQIVKDWLKKYNNSMITGSTIDVLDHSRHNFSALVYVREAKSWQRHLTAIARLDRLERTKLSKEEALFVDKTMDKVKKVYSMSQERQSLITQEMFAEKFFPDRFEEDHYDKKIDQVRADYMTFAGEWLEELKQDHANIVRNQQLANVVNELWKDWNHLWVFAEFPDATPTTEGCLLQVVGRSTKNPKKEVTETIFKVNHVIKGVYEIICTIEESINVIDSYLKVRVSEVKVGNKLLGYSKIGSSGEEVTTSKESFMNRIIAEAIRRVDSKKEVLNLIMDVEFPEKNEILVTTPVHETERK</sequence>
<evidence type="ECO:0000313" key="2">
    <source>
        <dbReference type="Proteomes" id="UP000031465"/>
    </source>
</evidence>
<evidence type="ECO:0000313" key="1">
    <source>
        <dbReference type="EMBL" id="KIC73558.1"/>
    </source>
</evidence>
<name>A0A0C1HFX4_9BACT</name>
<dbReference type="Proteomes" id="UP000031465">
    <property type="component" value="Unassembled WGS sequence"/>
</dbReference>
<dbReference type="EMBL" id="JSAN01000027">
    <property type="protein sequence ID" value="KIC73558.1"/>
    <property type="molecule type" value="Genomic_DNA"/>
</dbReference>
<dbReference type="RefSeq" id="WP_039356592.1">
    <property type="nucleotide sequence ID" value="NZ_JSAN01000027.1"/>
</dbReference>
<accession>A0A0C1HFX4</accession>
<dbReference type="PATRIC" id="fig|362787.3.peg.370"/>
<reference evidence="1 2" key="1">
    <citation type="journal article" date="2014" name="Mol. Biol. Evol.">
        <title>Massive expansion of Ubiquitination-related gene families within the Chlamydiae.</title>
        <authorList>
            <person name="Domman D."/>
            <person name="Collingro A."/>
            <person name="Lagkouvardos I."/>
            <person name="Gehre L."/>
            <person name="Weinmaier T."/>
            <person name="Rattei T."/>
            <person name="Subtil A."/>
            <person name="Horn M."/>
        </authorList>
    </citation>
    <scope>NUCLEOTIDE SEQUENCE [LARGE SCALE GENOMIC DNA]</scope>
    <source>
        <strain evidence="1 2">EI2</strain>
    </source>
</reference>
<proteinExistence type="predicted"/>
<gene>
    <name evidence="1" type="ORF">DB44_BD00070</name>
</gene>
<dbReference type="AlphaFoldDB" id="A0A0C1HFX4"/>
<protein>
    <submittedName>
        <fullName evidence="1">Uncharacterized protein</fullName>
    </submittedName>
</protein>